<reference evidence="1 2" key="1">
    <citation type="journal article" date="2010" name="Cell">
        <title>The genome of Naegleria gruberi illuminates early eukaryotic versatility.</title>
        <authorList>
            <person name="Fritz-Laylin L.K."/>
            <person name="Prochnik S.E."/>
            <person name="Ginger M.L."/>
            <person name="Dacks J.B."/>
            <person name="Carpenter M.L."/>
            <person name="Field M.C."/>
            <person name="Kuo A."/>
            <person name="Paredez A."/>
            <person name="Chapman J."/>
            <person name="Pham J."/>
            <person name="Shu S."/>
            <person name="Neupane R."/>
            <person name="Cipriano M."/>
            <person name="Mancuso J."/>
            <person name="Tu H."/>
            <person name="Salamov A."/>
            <person name="Lindquist E."/>
            <person name="Shapiro H."/>
            <person name="Lucas S."/>
            <person name="Grigoriev I.V."/>
            <person name="Cande W.Z."/>
            <person name="Fulton C."/>
            <person name="Rokhsar D.S."/>
            <person name="Dawson S.C."/>
        </authorList>
    </citation>
    <scope>NUCLEOTIDE SEQUENCE [LARGE SCALE GENOMIC DNA]</scope>
    <source>
        <strain evidence="1 2">NEG-M</strain>
    </source>
</reference>
<accession>D2V280</accession>
<dbReference type="EMBL" id="GG738849">
    <property type="protein sequence ID" value="EFC49008.1"/>
    <property type="molecule type" value="Genomic_DNA"/>
</dbReference>
<dbReference type="GeneID" id="8861383"/>
<gene>
    <name evidence="1" type="ORF">NAEGRDRAFT_62910</name>
</gene>
<dbReference type="AlphaFoldDB" id="D2V280"/>
<dbReference type="OrthoDB" id="10258323at2759"/>
<keyword evidence="2" id="KW-1185">Reference proteome</keyword>
<sequence length="428" mass="50737">MASLSSEYSNTSNKMVEQLFRGVWNTEQEHKHIPYHLIENMYHAESGLYSEGCWHNFVMGLNMFYLLKNAEFNEFCKENNVKEKLSKLSQAVYKLNFDASHGLFYQRQASGIWQSSTESIMEERREFWKTNKEEKKLISNTMGLLFFATIGQEYKPEDLDLNKFCKKIIDDFYDSEKQMWATKSLPKGQQVNLQHYRLVDHSLLYLALKKTLSNNSVDQALTQRLEQVVEQVLEVILKKFKVETSERITYFDDKLTPHTKKFLWQDCWLVMALISSKKHNHLIPQLLIEMHHDYYDEESGFLFNESYGSIQDKSTIQIKMVENQKRKISPNSHQMYISFINDNALFYFILKNRHLYLNSDNTEISHKIEELWTQTHASFSNYIEKSKVKHDPNTNEQRLLVSDYLKRQGLWANSEVIWTLLASFDELQ</sequence>
<protein>
    <submittedName>
        <fullName evidence="1">Predicted protein</fullName>
    </submittedName>
</protein>
<dbReference type="VEuPathDB" id="AmoebaDB:NAEGRDRAFT_62910"/>
<organism evidence="2">
    <name type="scientific">Naegleria gruberi</name>
    <name type="common">Amoeba</name>
    <dbReference type="NCBI Taxonomy" id="5762"/>
    <lineage>
        <taxon>Eukaryota</taxon>
        <taxon>Discoba</taxon>
        <taxon>Heterolobosea</taxon>
        <taxon>Tetramitia</taxon>
        <taxon>Eutetramitia</taxon>
        <taxon>Vahlkampfiidae</taxon>
        <taxon>Naegleria</taxon>
    </lineage>
</organism>
<dbReference type="Proteomes" id="UP000006671">
    <property type="component" value="Unassembled WGS sequence"/>
</dbReference>
<evidence type="ECO:0000313" key="1">
    <source>
        <dbReference type="EMBL" id="EFC49008.1"/>
    </source>
</evidence>
<proteinExistence type="predicted"/>
<evidence type="ECO:0000313" key="2">
    <source>
        <dbReference type="Proteomes" id="UP000006671"/>
    </source>
</evidence>
<name>D2V280_NAEGR</name>
<dbReference type="InParanoid" id="D2V280"/>
<dbReference type="RefSeq" id="XP_002681752.1">
    <property type="nucleotide sequence ID" value="XM_002681706.1"/>
</dbReference>
<dbReference type="OMA" id="GLWANSE"/>
<dbReference type="KEGG" id="ngr:NAEGRDRAFT_62910"/>